<accession>A0A171ADJ4</accession>
<dbReference type="GO" id="GO:0005886">
    <property type="term" value="C:plasma membrane"/>
    <property type="evidence" value="ECO:0007669"/>
    <property type="project" value="UniProtKB-SubCell"/>
</dbReference>
<dbReference type="InterPro" id="IPR050638">
    <property type="entry name" value="AA-Vitamin_Transporters"/>
</dbReference>
<feature type="transmembrane region" description="Helical" evidence="6">
    <location>
        <begin position="281"/>
        <end position="299"/>
    </location>
</feature>
<reference evidence="9" key="1">
    <citation type="submission" date="2016-04" db="EMBL/GenBank/DDBJ databases">
        <title>Draft genome sequence of Paludibacter jiangxiensis strain NM7.</title>
        <authorList>
            <person name="Qiu Y."/>
            <person name="Matsuura N."/>
            <person name="Ohashi A."/>
            <person name="Tourlousse M.D."/>
            <person name="Sekiguchi Y."/>
        </authorList>
    </citation>
    <scope>NUCLEOTIDE SEQUENCE [LARGE SCALE GENOMIC DNA]</scope>
    <source>
        <strain evidence="9">NM7</strain>
    </source>
</reference>
<feature type="transmembrane region" description="Helical" evidence="6">
    <location>
        <begin position="16"/>
        <end position="34"/>
    </location>
</feature>
<feature type="transmembrane region" description="Helical" evidence="6">
    <location>
        <begin position="257"/>
        <end position="275"/>
    </location>
</feature>
<feature type="transmembrane region" description="Helical" evidence="6">
    <location>
        <begin position="76"/>
        <end position="93"/>
    </location>
</feature>
<sequence length="305" mass="33976">MSNKPATPREWSKPTIYTAIILSMVFWSFSYVWTNIALRSFTVITLLESRLLVATVVMFLFGIFTRQLQLPRREDIKWFLLLAFFEPFLYFIGETYGLKRISPTIASVMIATIPLFAPFSAYFILKEKISKANIAGIIVSFAGIVSIVTVGSDKATATDTAGVLLIALAVASAIFYATVLKKLSAHYNGITLVTYQNIIGFFYFLPLFLGIEAPHLHEIVWRTDSIVCMLLLALFASFIAFVLFAEAVRRIGVARSNVFCNLLPVLTAIFSALILHEVLPAQQIIGMVVVIAGLFVSQINKKVRK</sequence>
<reference evidence="9" key="2">
    <citation type="journal article" date="2017" name="Genome Announc.">
        <title>Draft genome sequence of Paludibacter jiangxiensis NM7(T), a propionate-producing fermentative bacterium.</title>
        <authorList>
            <person name="Qiu Y.-L."/>
            <person name="Tourlousse D.M."/>
            <person name="Matsuura N."/>
            <person name="Ohashi A."/>
            <person name="Sekiguchi Y."/>
        </authorList>
    </citation>
    <scope>NUCLEOTIDE SEQUENCE [LARGE SCALE GENOMIC DNA]</scope>
    <source>
        <strain evidence="9">NM7</strain>
    </source>
</reference>
<gene>
    <name evidence="8" type="ORF">PJIAN_4105</name>
</gene>
<keyword evidence="9" id="KW-1185">Reference proteome</keyword>
<evidence type="ECO:0000313" key="8">
    <source>
        <dbReference type="EMBL" id="GAT63566.1"/>
    </source>
</evidence>
<dbReference type="InterPro" id="IPR000620">
    <property type="entry name" value="EamA_dom"/>
</dbReference>
<feature type="transmembrane region" description="Helical" evidence="6">
    <location>
        <begin position="192"/>
        <end position="211"/>
    </location>
</feature>
<dbReference type="EMBL" id="BDCR01000004">
    <property type="protein sequence ID" value="GAT63566.1"/>
    <property type="molecule type" value="Genomic_DNA"/>
</dbReference>
<evidence type="ECO:0000256" key="1">
    <source>
        <dbReference type="ARBA" id="ARBA00004651"/>
    </source>
</evidence>
<comment type="subcellular location">
    <subcellularLocation>
        <location evidence="1">Cell membrane</location>
        <topology evidence="1">Multi-pass membrane protein</topology>
    </subcellularLocation>
</comment>
<evidence type="ECO:0000256" key="2">
    <source>
        <dbReference type="ARBA" id="ARBA00022475"/>
    </source>
</evidence>
<dbReference type="PANTHER" id="PTHR32322">
    <property type="entry name" value="INNER MEMBRANE TRANSPORTER"/>
    <property type="match status" value="1"/>
</dbReference>
<dbReference type="Proteomes" id="UP000076586">
    <property type="component" value="Unassembled WGS sequence"/>
</dbReference>
<dbReference type="Pfam" id="PF00892">
    <property type="entry name" value="EamA"/>
    <property type="match status" value="2"/>
</dbReference>
<feature type="domain" description="EamA" evidence="7">
    <location>
        <begin position="161"/>
        <end position="296"/>
    </location>
</feature>
<proteinExistence type="predicted"/>
<evidence type="ECO:0000313" key="9">
    <source>
        <dbReference type="Proteomes" id="UP000076586"/>
    </source>
</evidence>
<name>A0A171ADJ4_9BACT</name>
<evidence type="ECO:0000256" key="6">
    <source>
        <dbReference type="SAM" id="Phobius"/>
    </source>
</evidence>
<evidence type="ECO:0000259" key="7">
    <source>
        <dbReference type="Pfam" id="PF00892"/>
    </source>
</evidence>
<feature type="transmembrane region" description="Helical" evidence="6">
    <location>
        <begin position="40"/>
        <end position="64"/>
    </location>
</feature>
<keyword evidence="5 6" id="KW-0472">Membrane</keyword>
<evidence type="ECO:0000256" key="5">
    <source>
        <dbReference type="ARBA" id="ARBA00023136"/>
    </source>
</evidence>
<keyword evidence="2" id="KW-1003">Cell membrane</keyword>
<dbReference type="STRING" id="681398.PJIAN_4105"/>
<dbReference type="RefSeq" id="WP_068704914.1">
    <property type="nucleotide sequence ID" value="NZ_BDCR01000004.1"/>
</dbReference>
<dbReference type="AlphaFoldDB" id="A0A171ADJ4"/>
<keyword evidence="4 6" id="KW-1133">Transmembrane helix</keyword>
<dbReference type="OrthoDB" id="9805239at2"/>
<feature type="domain" description="EamA" evidence="7">
    <location>
        <begin position="17"/>
        <end position="148"/>
    </location>
</feature>
<evidence type="ECO:0000256" key="3">
    <source>
        <dbReference type="ARBA" id="ARBA00022692"/>
    </source>
</evidence>
<organism evidence="8 9">
    <name type="scientific">Paludibacter jiangxiensis</name>
    <dbReference type="NCBI Taxonomy" id="681398"/>
    <lineage>
        <taxon>Bacteria</taxon>
        <taxon>Pseudomonadati</taxon>
        <taxon>Bacteroidota</taxon>
        <taxon>Bacteroidia</taxon>
        <taxon>Bacteroidales</taxon>
        <taxon>Paludibacteraceae</taxon>
        <taxon>Paludibacter</taxon>
    </lineage>
</organism>
<dbReference type="InterPro" id="IPR037185">
    <property type="entry name" value="EmrE-like"/>
</dbReference>
<feature type="transmembrane region" description="Helical" evidence="6">
    <location>
        <begin position="132"/>
        <end position="150"/>
    </location>
</feature>
<evidence type="ECO:0000256" key="4">
    <source>
        <dbReference type="ARBA" id="ARBA00022989"/>
    </source>
</evidence>
<feature type="transmembrane region" description="Helical" evidence="6">
    <location>
        <begin position="162"/>
        <end position="180"/>
    </location>
</feature>
<comment type="caution">
    <text evidence="8">The sequence shown here is derived from an EMBL/GenBank/DDBJ whole genome shotgun (WGS) entry which is preliminary data.</text>
</comment>
<feature type="transmembrane region" description="Helical" evidence="6">
    <location>
        <begin position="105"/>
        <end position="125"/>
    </location>
</feature>
<dbReference type="PANTHER" id="PTHR32322:SF18">
    <property type="entry name" value="S-ADENOSYLMETHIONINE_S-ADENOSYLHOMOCYSTEINE TRANSPORTER"/>
    <property type="match status" value="1"/>
</dbReference>
<protein>
    <submittedName>
        <fullName evidence="8">Permease of the drug/metabolite transporter DMT superfamily</fullName>
    </submittedName>
</protein>
<dbReference type="SUPFAM" id="SSF103481">
    <property type="entry name" value="Multidrug resistance efflux transporter EmrE"/>
    <property type="match status" value="2"/>
</dbReference>
<keyword evidence="3 6" id="KW-0812">Transmembrane</keyword>
<feature type="transmembrane region" description="Helical" evidence="6">
    <location>
        <begin position="223"/>
        <end position="245"/>
    </location>
</feature>